<sequence>MEISESDFEYNFAGYQIVDCVVRSDDLFYFSLMEDYTKSPDWKGGEGPSSDELLHRIVCYARNAAPDERWTHTELEGFSNIVAGVSEVPKQQFVGSDIQGNIYVLGGGDDDIEEPLKSGKENGVARGAITRLRTIEGILYIAGTGRSVGYREGPDQWISLTQGISYSYDIDRSTSGFRDIDGFGRSEIYCVGGEGDVWKFDGKTWARVHFPSNIRLYSVCCAGDGFVYISGYGGATFKGRDNKWKKIHDDTMTLPFKRMVWYQGKVWCTSDYGLWTIENDKLEVADVSDEVKVASGYMSVKGGTLLLGGYSGASYCQAGKWTVIF</sequence>
<evidence type="ECO:0000313" key="1">
    <source>
        <dbReference type="EMBL" id="NHZ83539.1"/>
    </source>
</evidence>
<dbReference type="Proteomes" id="UP000621455">
    <property type="component" value="Unassembled WGS sequence"/>
</dbReference>
<organism evidence="1 2">
    <name type="scientific">Massilia frigida</name>
    <dbReference type="NCBI Taxonomy" id="2609281"/>
    <lineage>
        <taxon>Bacteria</taxon>
        <taxon>Pseudomonadati</taxon>
        <taxon>Pseudomonadota</taxon>
        <taxon>Betaproteobacteria</taxon>
        <taxon>Burkholderiales</taxon>
        <taxon>Oxalobacteraceae</taxon>
        <taxon>Telluria group</taxon>
        <taxon>Massilia</taxon>
    </lineage>
</organism>
<name>A0ABX0NIU9_9BURK</name>
<reference evidence="1 2" key="1">
    <citation type="submission" date="2019-10" db="EMBL/GenBank/DDBJ databases">
        <title>Taxonomy of Antarctic Massilia spp.: description of Massilia rubra sp. nov., Massilia aquatica sp. nov., Massilia mucilaginosa sp. nov., Massilia frigida sp. nov. isolated from streams, lakes and regoliths.</title>
        <authorList>
            <person name="Holochova P."/>
            <person name="Sedlacek I."/>
            <person name="Kralova S."/>
            <person name="Maslanova I."/>
            <person name="Busse H.-J."/>
            <person name="Stankova E."/>
            <person name="Vrbovska V."/>
            <person name="Kovarovic V."/>
            <person name="Bartak M."/>
            <person name="Svec P."/>
            <person name="Pantucek R."/>
        </authorList>
    </citation>
    <scope>NUCLEOTIDE SEQUENCE [LARGE SCALE GENOMIC DNA]</scope>
    <source>
        <strain evidence="1 2">CCM 8695</strain>
    </source>
</reference>
<keyword evidence="2" id="KW-1185">Reference proteome</keyword>
<gene>
    <name evidence="1" type="ORF">F2P44_30365</name>
</gene>
<accession>A0ABX0NIU9</accession>
<evidence type="ECO:0000313" key="2">
    <source>
        <dbReference type="Proteomes" id="UP000621455"/>
    </source>
</evidence>
<protein>
    <submittedName>
        <fullName evidence="1">Uncharacterized protein</fullName>
    </submittedName>
</protein>
<proteinExistence type="predicted"/>
<comment type="caution">
    <text evidence="1">The sequence shown here is derived from an EMBL/GenBank/DDBJ whole genome shotgun (WGS) entry which is preliminary data.</text>
</comment>
<dbReference type="RefSeq" id="WP_167093316.1">
    <property type="nucleotide sequence ID" value="NZ_WHJG01000055.1"/>
</dbReference>
<dbReference type="EMBL" id="WHJG01000055">
    <property type="protein sequence ID" value="NHZ83539.1"/>
    <property type="molecule type" value="Genomic_DNA"/>
</dbReference>